<sequence>MLESAISSTIAMAISTFPILLFLSACSTVSLTKSTNAAQVQADAAQIQAAWVVIGEQGQAVARVITRAAVCPVMQQDDTELPMQVRAASGTVAQRTTLSSTADSKPSEFPVLTCEAQLKSGVISASVAGKPLPVPKPVPLKILVVGDSGCRMKLADNAFQSCNDVDKWAFSTVAKTAAGFAPDLVIHVGDYQYRENPCPAGNATCAGSPWGFGWDTWQADFFTPAAPLLAAAPWVMARGNHESCARAGQGWWRFMDPRALQQGRDCNVENDDMQGDYSAPYAVPLGAGAQLIVFDSSKTSAKPLAKTDSAYSIYSAQFKAVDHLAEQAEFSIFLEHHPILGFAPEKKNTSGVEVKPGNLALQSVLQDQHPQRLFAPNVQLLLAGHVHLFEAITFDTDHPMQLVSGNGGSSPDVDLPAKLSPQATPFVNAKVAHFNSTSQSGFMTMERASVTATDWVVKAWDKNGVLMTTCSVSKLKKECS</sequence>
<comment type="caution">
    <text evidence="2">The sequence shown here is derived from an EMBL/GenBank/DDBJ whole genome shotgun (WGS) entry which is preliminary data.</text>
</comment>
<gene>
    <name evidence="2" type="ORF">S2091_4395</name>
</gene>
<accession>A0A2S9GT49</accession>
<dbReference type="Proteomes" id="UP000237839">
    <property type="component" value="Unassembled WGS sequence"/>
</dbReference>
<dbReference type="InterPro" id="IPR029052">
    <property type="entry name" value="Metallo-depent_PP-like"/>
</dbReference>
<dbReference type="InterPro" id="IPR004843">
    <property type="entry name" value="Calcineurin-like_PHP"/>
</dbReference>
<dbReference type="Pfam" id="PF00149">
    <property type="entry name" value="Metallophos"/>
    <property type="match status" value="1"/>
</dbReference>
<evidence type="ECO:0000313" key="3">
    <source>
        <dbReference type="Proteomes" id="UP000237839"/>
    </source>
</evidence>
<evidence type="ECO:0000259" key="1">
    <source>
        <dbReference type="Pfam" id="PF00149"/>
    </source>
</evidence>
<name>A0A2S9GT49_9BURK</name>
<dbReference type="GO" id="GO:0016787">
    <property type="term" value="F:hydrolase activity"/>
    <property type="evidence" value="ECO:0007669"/>
    <property type="project" value="InterPro"/>
</dbReference>
<feature type="domain" description="Calcineurin-like phosphoesterase" evidence="1">
    <location>
        <begin position="140"/>
        <end position="387"/>
    </location>
</feature>
<proteinExistence type="predicted"/>
<protein>
    <submittedName>
        <fullName evidence="2">Calcineurin-like phosphoesterase</fullName>
    </submittedName>
</protein>
<dbReference type="AlphaFoldDB" id="A0A2S9GT49"/>
<keyword evidence="3" id="KW-1185">Reference proteome</keyword>
<dbReference type="Gene3D" id="3.60.21.10">
    <property type="match status" value="1"/>
</dbReference>
<dbReference type="EMBL" id="PUGF01000033">
    <property type="protein sequence ID" value="PRC90902.1"/>
    <property type="molecule type" value="Genomic_DNA"/>
</dbReference>
<dbReference type="RefSeq" id="WP_105534124.1">
    <property type="nucleotide sequence ID" value="NZ_PUGF01000033.1"/>
</dbReference>
<dbReference type="SUPFAM" id="SSF56300">
    <property type="entry name" value="Metallo-dependent phosphatases"/>
    <property type="match status" value="1"/>
</dbReference>
<organism evidence="2 3">
    <name type="scientific">Solimicrobium silvestre</name>
    <dbReference type="NCBI Taxonomy" id="2099400"/>
    <lineage>
        <taxon>Bacteria</taxon>
        <taxon>Pseudomonadati</taxon>
        <taxon>Pseudomonadota</taxon>
        <taxon>Betaproteobacteria</taxon>
        <taxon>Burkholderiales</taxon>
        <taxon>Oxalobacteraceae</taxon>
        <taxon>Solimicrobium</taxon>
    </lineage>
</organism>
<evidence type="ECO:0000313" key="2">
    <source>
        <dbReference type="EMBL" id="PRC90902.1"/>
    </source>
</evidence>
<reference evidence="2 3" key="1">
    <citation type="submission" date="2018-02" db="EMBL/GenBank/DDBJ databases">
        <title>Solimicrobium silvestre gen. nov., sp. nov., isolated from alpine forest soil.</title>
        <authorList>
            <person name="Margesin R."/>
            <person name="Albuquerque L."/>
            <person name="Zhang D.-C."/>
            <person name="Froufe H.J.C."/>
            <person name="Severino R."/>
            <person name="Roxo I."/>
            <person name="Egas C."/>
            <person name="Da Costa M.S."/>
        </authorList>
    </citation>
    <scope>NUCLEOTIDE SEQUENCE [LARGE SCALE GENOMIC DNA]</scope>
    <source>
        <strain evidence="2 3">S20-91</strain>
    </source>
</reference>